<dbReference type="EMBL" id="JADAQX010000901">
    <property type="protein sequence ID" value="KAF8819191.1"/>
    <property type="molecule type" value="Genomic_DNA"/>
</dbReference>
<accession>A0ABQ7J5A0</accession>
<dbReference type="InterPro" id="IPR038085">
    <property type="entry name" value="Rnp2-like_sf"/>
</dbReference>
<evidence type="ECO:0000313" key="2">
    <source>
        <dbReference type="EMBL" id="KAF8819191.1"/>
    </source>
</evidence>
<gene>
    <name evidence="2" type="ORF">IE077_000164</name>
</gene>
<evidence type="ECO:0000313" key="3">
    <source>
        <dbReference type="Proteomes" id="UP000823046"/>
    </source>
</evidence>
<name>A0ABQ7J5A0_9APIC</name>
<keyword evidence="1" id="KW-0819">tRNA processing</keyword>
<dbReference type="SUPFAM" id="SSF160350">
    <property type="entry name" value="Rnp2-like"/>
    <property type="match status" value="1"/>
</dbReference>
<comment type="caution">
    <text evidence="2">The sequence shown here is derived from an EMBL/GenBank/DDBJ whole genome shotgun (WGS) entry which is preliminary data.</text>
</comment>
<proteinExistence type="predicted"/>
<organism evidence="2 3">
    <name type="scientific">Cardiosporidium cionae</name>
    <dbReference type="NCBI Taxonomy" id="476202"/>
    <lineage>
        <taxon>Eukaryota</taxon>
        <taxon>Sar</taxon>
        <taxon>Alveolata</taxon>
        <taxon>Apicomplexa</taxon>
        <taxon>Aconoidasida</taxon>
        <taxon>Nephromycida</taxon>
        <taxon>Cardiosporidium</taxon>
    </lineage>
</organism>
<dbReference type="Proteomes" id="UP000823046">
    <property type="component" value="Unassembled WGS sequence"/>
</dbReference>
<sequence>MGRRKLRWIAIELLQKSAVPESWWKSLTIEEIIRSIAECTKVLFGELGSALLIPTLRGCNRSPISVTTQKKKGYSTCCLIYAIRKAYNGIPM</sequence>
<reference evidence="2 3" key="1">
    <citation type="journal article" date="2020" name="bioRxiv">
        <title>Metabolic contributions of an alphaproteobacterial endosymbiont in the apicomplexan Cardiosporidium cionae.</title>
        <authorList>
            <person name="Hunter E.S."/>
            <person name="Paight C.J."/>
            <person name="Lane C.E."/>
        </authorList>
    </citation>
    <scope>NUCLEOTIDE SEQUENCE [LARGE SCALE GENOMIC DNA]</scope>
    <source>
        <strain evidence="2">ESH_2018</strain>
    </source>
</reference>
<keyword evidence="3" id="KW-1185">Reference proteome</keyword>
<evidence type="ECO:0000256" key="1">
    <source>
        <dbReference type="ARBA" id="ARBA00022694"/>
    </source>
</evidence>
<protein>
    <submittedName>
        <fullName evidence="2">Uncharacterized protein</fullName>
    </submittedName>
</protein>